<keyword evidence="10" id="KW-1185">Reference proteome</keyword>
<feature type="compositionally biased region" description="Gly residues" evidence="6">
    <location>
        <begin position="249"/>
        <end position="262"/>
    </location>
</feature>
<dbReference type="GO" id="GO:0008270">
    <property type="term" value="F:zinc ion binding"/>
    <property type="evidence" value="ECO:0007669"/>
    <property type="project" value="UniProtKB-KW"/>
</dbReference>
<dbReference type="Gene3D" id="3.30.160.60">
    <property type="entry name" value="Classic Zinc Finger"/>
    <property type="match status" value="1"/>
</dbReference>
<sequence length="403" mass="42047">MNPLAGVAVVDPRLAAPRGDEFSVSFQEEKRRRLEQLEWDDDVWGHRGIGGTVGGPEDDEDDAGGGSASGPIASSNIGFKLLQKMGWTEGKGLGRQENGIVEPIRAGVEAGVRLGLGKQEEDDTHTAEATANRKRLEIEVAAQEDEEAARKREATAEVLQKRAEDVKEMLQTFYCEVCDKQYTTARQLEEHLSSYDHHHRKRLAEAKSAMAERSRGDRQRREQKVADKEMARLQKQIEVAQARSRQQQPGGGGGGGLGGMSGGMPPPLPPGEVQAEQPPLPPLPPGAPPPPLPSSGPQPPLPPGEAQPPHPPPEPVFSGSSAEAAPPAPLTVAPGTTGISMRLGGGGAGRGGLGGAGGRASGMMMARGGIKRPGAPLGLAGRGGKPAAPVAGFGLDSDDEEGS</sequence>
<keyword evidence="3" id="KW-0862">Zinc</keyword>
<feature type="compositionally biased region" description="Gly residues" evidence="6">
    <location>
        <begin position="343"/>
        <end position="360"/>
    </location>
</feature>
<feature type="region of interest" description="Disordered" evidence="6">
    <location>
        <begin position="206"/>
        <end position="403"/>
    </location>
</feature>
<dbReference type="PROSITE" id="PS00028">
    <property type="entry name" value="ZINC_FINGER_C2H2_1"/>
    <property type="match status" value="1"/>
</dbReference>
<dbReference type="InterPro" id="IPR036236">
    <property type="entry name" value="Znf_C2H2_sf"/>
</dbReference>
<dbReference type="PROSITE" id="PS50157">
    <property type="entry name" value="ZINC_FINGER_C2H2_2"/>
    <property type="match status" value="1"/>
</dbReference>
<evidence type="ECO:0000256" key="1">
    <source>
        <dbReference type="ARBA" id="ARBA00022723"/>
    </source>
</evidence>
<dbReference type="Proteomes" id="UP000006906">
    <property type="component" value="Chromosome 3"/>
</dbReference>
<keyword evidence="1" id="KW-0479">Metal-binding</keyword>
<dbReference type="RefSeq" id="XP_001693361.2">
    <property type="nucleotide sequence ID" value="XM_001693309.3"/>
</dbReference>
<dbReference type="GO" id="GO:0003676">
    <property type="term" value="F:nucleic acid binding"/>
    <property type="evidence" value="ECO:0007669"/>
    <property type="project" value="InterPro"/>
</dbReference>
<evidence type="ECO:0000256" key="6">
    <source>
        <dbReference type="SAM" id="MobiDB-lite"/>
    </source>
</evidence>
<dbReference type="PANTHER" id="PTHR47251:SF1">
    <property type="entry name" value="FINGER DOMAIN PROTEIN, PUTATIVE (AFU_ORTHOLOGUE AFUA_3G04180)-RELATED"/>
    <property type="match status" value="1"/>
</dbReference>
<keyword evidence="2 4" id="KW-0863">Zinc-finger</keyword>
<dbReference type="InParanoid" id="A0A2K3DZD0"/>
<dbReference type="GeneID" id="5718919"/>
<evidence type="ECO:0000259" key="7">
    <source>
        <dbReference type="PROSITE" id="PS50157"/>
    </source>
</evidence>
<dbReference type="OrthoDB" id="4822at2759"/>
<proteinExistence type="predicted"/>
<dbReference type="KEGG" id="cre:CHLRE_03g201250v5"/>
<evidence type="ECO:0000256" key="5">
    <source>
        <dbReference type="SAM" id="Coils"/>
    </source>
</evidence>
<dbReference type="AlphaFoldDB" id="A0A2K3DZD0"/>
<dbReference type="Gramene" id="PNW85888">
    <property type="protein sequence ID" value="PNW85888"/>
    <property type="gene ID" value="CHLRE_03g201250v5"/>
</dbReference>
<evidence type="ECO:0000259" key="8">
    <source>
        <dbReference type="PROSITE" id="PS50174"/>
    </source>
</evidence>
<evidence type="ECO:0008006" key="11">
    <source>
        <dbReference type="Google" id="ProtNLM"/>
    </source>
</evidence>
<gene>
    <name evidence="9" type="ORF">CHLRE_03g201250v5</name>
</gene>
<dbReference type="PROSITE" id="PS50174">
    <property type="entry name" value="G_PATCH"/>
    <property type="match status" value="1"/>
</dbReference>
<dbReference type="InterPro" id="IPR013087">
    <property type="entry name" value="Znf_C2H2_type"/>
</dbReference>
<feature type="compositionally biased region" description="Basic and acidic residues" evidence="6">
    <location>
        <begin position="210"/>
        <end position="232"/>
    </location>
</feature>
<dbReference type="PaxDb" id="3055-EDP03387"/>
<dbReference type="InterPro" id="IPR000467">
    <property type="entry name" value="G_patch_dom"/>
</dbReference>
<evidence type="ECO:0000256" key="3">
    <source>
        <dbReference type="ARBA" id="ARBA00022833"/>
    </source>
</evidence>
<dbReference type="PANTHER" id="PTHR47251">
    <property type="entry name" value="FINGER DOMAIN PROTEIN, PUTATIVE (AFU_ORTHOLOGUE AFUA_3G04180)-RELATED"/>
    <property type="match status" value="1"/>
</dbReference>
<reference evidence="9 10" key="1">
    <citation type="journal article" date="2007" name="Science">
        <title>The Chlamydomonas genome reveals the evolution of key animal and plant functions.</title>
        <authorList>
            <person name="Merchant S.S."/>
            <person name="Prochnik S.E."/>
            <person name="Vallon O."/>
            <person name="Harris E.H."/>
            <person name="Karpowicz S.J."/>
            <person name="Witman G.B."/>
            <person name="Terry A."/>
            <person name="Salamov A."/>
            <person name="Fritz-Laylin L.K."/>
            <person name="Marechal-Drouard L."/>
            <person name="Marshall W.F."/>
            <person name="Qu L.H."/>
            <person name="Nelson D.R."/>
            <person name="Sanderfoot A.A."/>
            <person name="Spalding M.H."/>
            <person name="Kapitonov V.V."/>
            <person name="Ren Q."/>
            <person name="Ferris P."/>
            <person name="Lindquist E."/>
            <person name="Shapiro H."/>
            <person name="Lucas S.M."/>
            <person name="Grimwood J."/>
            <person name="Schmutz J."/>
            <person name="Cardol P."/>
            <person name="Cerutti H."/>
            <person name="Chanfreau G."/>
            <person name="Chen C.L."/>
            <person name="Cognat V."/>
            <person name="Croft M.T."/>
            <person name="Dent R."/>
            <person name="Dutcher S."/>
            <person name="Fernandez E."/>
            <person name="Fukuzawa H."/>
            <person name="Gonzalez-Ballester D."/>
            <person name="Gonzalez-Halphen D."/>
            <person name="Hallmann A."/>
            <person name="Hanikenne M."/>
            <person name="Hippler M."/>
            <person name="Inwood W."/>
            <person name="Jabbari K."/>
            <person name="Kalanon M."/>
            <person name="Kuras R."/>
            <person name="Lefebvre P.A."/>
            <person name="Lemaire S.D."/>
            <person name="Lobanov A.V."/>
            <person name="Lohr M."/>
            <person name="Manuell A."/>
            <person name="Meier I."/>
            <person name="Mets L."/>
            <person name="Mittag M."/>
            <person name="Mittelmeier T."/>
            <person name="Moroney J.V."/>
            <person name="Moseley J."/>
            <person name="Napoli C."/>
            <person name="Nedelcu A.M."/>
            <person name="Niyogi K."/>
            <person name="Novoselov S.V."/>
            <person name="Paulsen I.T."/>
            <person name="Pazour G."/>
            <person name="Purton S."/>
            <person name="Ral J.P."/>
            <person name="Riano-Pachon D.M."/>
            <person name="Riekhof W."/>
            <person name="Rymarquis L."/>
            <person name="Schroda M."/>
            <person name="Stern D."/>
            <person name="Umen J."/>
            <person name="Willows R."/>
            <person name="Wilson N."/>
            <person name="Zimmer S.L."/>
            <person name="Allmer J."/>
            <person name="Balk J."/>
            <person name="Bisova K."/>
            <person name="Chen C.J."/>
            <person name="Elias M."/>
            <person name="Gendler K."/>
            <person name="Hauser C."/>
            <person name="Lamb M.R."/>
            <person name="Ledford H."/>
            <person name="Long J.C."/>
            <person name="Minagawa J."/>
            <person name="Page M.D."/>
            <person name="Pan J."/>
            <person name="Pootakham W."/>
            <person name="Roje S."/>
            <person name="Rose A."/>
            <person name="Stahlberg E."/>
            <person name="Terauchi A.M."/>
            <person name="Yang P."/>
            <person name="Ball S."/>
            <person name="Bowler C."/>
            <person name="Dieckmann C.L."/>
            <person name="Gladyshev V.N."/>
            <person name="Green P."/>
            <person name="Jorgensen R."/>
            <person name="Mayfield S."/>
            <person name="Mueller-Roeber B."/>
            <person name="Rajamani S."/>
            <person name="Sayre R.T."/>
            <person name="Brokstein P."/>
            <person name="Dubchak I."/>
            <person name="Goodstein D."/>
            <person name="Hornick L."/>
            <person name="Huang Y.W."/>
            <person name="Jhaveri J."/>
            <person name="Luo Y."/>
            <person name="Martinez D."/>
            <person name="Ngau W.C."/>
            <person name="Otillar B."/>
            <person name="Poliakov A."/>
            <person name="Porter A."/>
            <person name="Szajkowski L."/>
            <person name="Werner G."/>
            <person name="Zhou K."/>
            <person name="Grigoriev I.V."/>
            <person name="Rokhsar D.S."/>
            <person name="Grossman A.R."/>
        </authorList>
    </citation>
    <scope>NUCLEOTIDE SEQUENCE [LARGE SCALE GENOMIC DNA]</scope>
    <source>
        <strain evidence="10">CC-503</strain>
    </source>
</reference>
<feature type="domain" description="C2H2-type" evidence="7">
    <location>
        <begin position="173"/>
        <end position="202"/>
    </location>
</feature>
<evidence type="ECO:0000313" key="9">
    <source>
        <dbReference type="EMBL" id="PNW85888.1"/>
    </source>
</evidence>
<evidence type="ECO:0000256" key="2">
    <source>
        <dbReference type="ARBA" id="ARBA00022771"/>
    </source>
</evidence>
<accession>A0A2K3DZD0</accession>
<dbReference type="OMA" id="LQTFYCE"/>
<feature type="compositionally biased region" description="Pro residues" evidence="6">
    <location>
        <begin position="278"/>
        <end position="315"/>
    </location>
</feature>
<feature type="domain" description="G-patch" evidence="8">
    <location>
        <begin position="74"/>
        <end position="121"/>
    </location>
</feature>
<dbReference type="SMART" id="SM00443">
    <property type="entry name" value="G_patch"/>
    <property type="match status" value="1"/>
</dbReference>
<dbReference type="SUPFAM" id="SSF57667">
    <property type="entry name" value="beta-beta-alpha zinc fingers"/>
    <property type="match status" value="1"/>
</dbReference>
<evidence type="ECO:0000256" key="4">
    <source>
        <dbReference type="PROSITE-ProRule" id="PRU00042"/>
    </source>
</evidence>
<dbReference type="Pfam" id="PF12171">
    <property type="entry name" value="zf-C2H2_jaz"/>
    <property type="match status" value="1"/>
</dbReference>
<feature type="coiled-coil region" evidence="5">
    <location>
        <begin position="126"/>
        <end position="153"/>
    </location>
</feature>
<dbReference type="EMBL" id="CM008964">
    <property type="protein sequence ID" value="PNW85888.1"/>
    <property type="molecule type" value="Genomic_DNA"/>
</dbReference>
<organism evidence="9 10">
    <name type="scientific">Chlamydomonas reinhardtii</name>
    <name type="common">Chlamydomonas smithii</name>
    <dbReference type="NCBI Taxonomy" id="3055"/>
    <lineage>
        <taxon>Eukaryota</taxon>
        <taxon>Viridiplantae</taxon>
        <taxon>Chlorophyta</taxon>
        <taxon>core chlorophytes</taxon>
        <taxon>Chlorophyceae</taxon>
        <taxon>CS clade</taxon>
        <taxon>Chlamydomonadales</taxon>
        <taxon>Chlamydomonadaceae</taxon>
        <taxon>Chlamydomonas</taxon>
    </lineage>
</organism>
<dbReference type="InterPro" id="IPR022755">
    <property type="entry name" value="Znf_C2H2_jaz"/>
</dbReference>
<feature type="compositionally biased region" description="Low complexity" evidence="6">
    <location>
        <begin position="361"/>
        <end position="389"/>
    </location>
</feature>
<protein>
    <recommendedName>
        <fullName evidence="11">G-patch domain-containing protein</fullName>
    </recommendedName>
</protein>
<keyword evidence="5" id="KW-0175">Coiled coil</keyword>
<dbReference type="Pfam" id="PF01585">
    <property type="entry name" value="G-patch"/>
    <property type="match status" value="1"/>
</dbReference>
<evidence type="ECO:0000313" key="10">
    <source>
        <dbReference type="Proteomes" id="UP000006906"/>
    </source>
</evidence>
<name>A0A2K3DZD0_CHLRE</name>
<dbReference type="ExpressionAtlas" id="A0A2K3DZD0">
    <property type="expression patterns" value="baseline"/>
</dbReference>
<feature type="region of interest" description="Disordered" evidence="6">
    <location>
        <begin position="45"/>
        <end position="74"/>
    </location>
</feature>
<dbReference type="STRING" id="3055.A0A2K3DZD0"/>